<reference evidence="7 8" key="1">
    <citation type="submission" date="2013-12" db="EMBL/GenBank/DDBJ databases">
        <title>Draft genome of the parsitic nematode Ancylostoma duodenale.</title>
        <authorList>
            <person name="Mitreva M."/>
        </authorList>
    </citation>
    <scope>NUCLEOTIDE SEQUENCE [LARGE SCALE GENOMIC DNA]</scope>
    <source>
        <strain evidence="7 8">Zhejiang</strain>
    </source>
</reference>
<dbReference type="OrthoDB" id="5863825at2759"/>
<evidence type="ECO:0000313" key="8">
    <source>
        <dbReference type="Proteomes" id="UP000054047"/>
    </source>
</evidence>
<dbReference type="InterPro" id="IPR003961">
    <property type="entry name" value="FN3_dom"/>
</dbReference>
<feature type="region of interest" description="Disordered" evidence="4">
    <location>
        <begin position="1"/>
        <end position="49"/>
    </location>
</feature>
<keyword evidence="3" id="KW-0393">Immunoglobulin domain</keyword>
<dbReference type="AlphaFoldDB" id="A0A0C2FBS7"/>
<protein>
    <submittedName>
        <fullName evidence="7">Immunoglobulin I-set domain protein</fullName>
    </submittedName>
</protein>
<dbReference type="InterPro" id="IPR013783">
    <property type="entry name" value="Ig-like_fold"/>
</dbReference>
<evidence type="ECO:0000256" key="2">
    <source>
        <dbReference type="ARBA" id="ARBA00022737"/>
    </source>
</evidence>
<evidence type="ECO:0000259" key="5">
    <source>
        <dbReference type="PROSITE" id="PS50835"/>
    </source>
</evidence>
<dbReference type="InterPro" id="IPR007110">
    <property type="entry name" value="Ig-like_dom"/>
</dbReference>
<proteinExistence type="predicted"/>
<comment type="subcellular location">
    <subcellularLocation>
        <location evidence="1">Cytoplasm</location>
        <location evidence="1">Myofibril</location>
        <location evidence="1">Sarcomere</location>
        <location evidence="1">A band</location>
    </subcellularLocation>
</comment>
<keyword evidence="2" id="KW-0677">Repeat</keyword>
<dbReference type="PROSITE" id="PS50835">
    <property type="entry name" value="IG_LIKE"/>
    <property type="match status" value="2"/>
</dbReference>
<sequence>KLEEAKKEEKAPEEKKKPKVDEKAPEAVDEAPKEEPTEEKKKPVKEAPVAESEFDVVEVKVGETAQLFVNVRGMDVKCTWTKDGKPIKATKNITPSYKDGTAQLIIKDAEAFHSGVYNLKATNADGTGSADVTLVVKSVPSAPEGPLNVVIDGSMCKLSWKAPTNDGNSAILGYYIEKFDEKRKKWNFVARCVETSYKTDTAGSAGPHRFRVAAENAVGTGPTIESEAVAAGLKPEIVRPKGDATFVFNEGDTAELNFSFKGEPSPTVEWTDNAGKPISDTATYKIKNTPTSTLLTIKNITSKHAGQYKLKIKNRNGEDVLPVTVQVRQLYLYYFLISTIHVVVQVKGRPEAPGKPGKPSVDEQNVDSLRLSWLAPKEDGGSPITQYIVEMRT</sequence>
<feature type="domain" description="Fibronectin type-III" evidence="6">
    <location>
        <begin position="355"/>
        <end position="393"/>
    </location>
</feature>
<dbReference type="InterPro" id="IPR003599">
    <property type="entry name" value="Ig_sub"/>
</dbReference>
<dbReference type="SUPFAM" id="SSF48726">
    <property type="entry name" value="Immunoglobulin"/>
    <property type="match status" value="2"/>
</dbReference>
<dbReference type="Gene3D" id="2.60.40.10">
    <property type="entry name" value="Immunoglobulins"/>
    <property type="match status" value="4"/>
</dbReference>
<dbReference type="SMART" id="SM00060">
    <property type="entry name" value="FN3"/>
    <property type="match status" value="1"/>
</dbReference>
<dbReference type="InterPro" id="IPR013098">
    <property type="entry name" value="Ig_I-set"/>
</dbReference>
<evidence type="ECO:0000256" key="1">
    <source>
        <dbReference type="ARBA" id="ARBA00004161"/>
    </source>
</evidence>
<dbReference type="PROSITE" id="PS50853">
    <property type="entry name" value="FN3"/>
    <property type="match status" value="2"/>
</dbReference>
<dbReference type="FunFam" id="2.60.40.10:FF:000031">
    <property type="entry name" value="Myosin-binding protein C, slow type"/>
    <property type="match status" value="1"/>
</dbReference>
<dbReference type="SUPFAM" id="SSF49265">
    <property type="entry name" value="Fibronectin type III"/>
    <property type="match status" value="2"/>
</dbReference>
<feature type="domain" description="Ig-like" evidence="5">
    <location>
        <begin position="48"/>
        <end position="135"/>
    </location>
</feature>
<feature type="domain" description="Ig-like" evidence="5">
    <location>
        <begin position="235"/>
        <end position="326"/>
    </location>
</feature>
<name>A0A0C2FBS7_9BILA</name>
<evidence type="ECO:0000313" key="7">
    <source>
        <dbReference type="EMBL" id="KIH46020.1"/>
    </source>
</evidence>
<feature type="compositionally biased region" description="Basic and acidic residues" evidence="4">
    <location>
        <begin position="1"/>
        <end position="45"/>
    </location>
</feature>
<keyword evidence="8" id="KW-1185">Reference proteome</keyword>
<dbReference type="PANTHER" id="PTHR14340:SF9">
    <property type="entry name" value="FIBRONECTIN TYPE-III DOMAIN-CONTAINING PROTEIN"/>
    <property type="match status" value="1"/>
</dbReference>
<dbReference type="Pfam" id="PF07679">
    <property type="entry name" value="I-set"/>
    <property type="match status" value="2"/>
</dbReference>
<gene>
    <name evidence="7" type="ORF">ANCDUO_23930</name>
</gene>
<evidence type="ECO:0000259" key="6">
    <source>
        <dbReference type="PROSITE" id="PS50853"/>
    </source>
</evidence>
<feature type="non-terminal residue" evidence="7">
    <location>
        <position position="1"/>
    </location>
</feature>
<dbReference type="PANTHER" id="PTHR14340">
    <property type="entry name" value="MICROFIBRIL-ASSOCIATED GLYCOPROTEIN 3"/>
    <property type="match status" value="1"/>
</dbReference>
<feature type="non-terminal residue" evidence="7">
    <location>
        <position position="393"/>
    </location>
</feature>
<evidence type="ECO:0000256" key="4">
    <source>
        <dbReference type="SAM" id="MobiDB-lite"/>
    </source>
</evidence>
<accession>A0A0C2FBS7</accession>
<organism evidence="7 8">
    <name type="scientific">Ancylostoma duodenale</name>
    <dbReference type="NCBI Taxonomy" id="51022"/>
    <lineage>
        <taxon>Eukaryota</taxon>
        <taxon>Metazoa</taxon>
        <taxon>Ecdysozoa</taxon>
        <taxon>Nematoda</taxon>
        <taxon>Chromadorea</taxon>
        <taxon>Rhabditida</taxon>
        <taxon>Rhabditina</taxon>
        <taxon>Rhabditomorpha</taxon>
        <taxon>Strongyloidea</taxon>
        <taxon>Ancylostomatidae</taxon>
        <taxon>Ancylostomatinae</taxon>
        <taxon>Ancylostoma</taxon>
    </lineage>
</organism>
<evidence type="ECO:0000256" key="3">
    <source>
        <dbReference type="ARBA" id="ARBA00023319"/>
    </source>
</evidence>
<dbReference type="EMBL" id="KN770363">
    <property type="protein sequence ID" value="KIH46020.1"/>
    <property type="molecule type" value="Genomic_DNA"/>
</dbReference>
<dbReference type="CDD" id="cd00063">
    <property type="entry name" value="FN3"/>
    <property type="match status" value="2"/>
</dbReference>
<dbReference type="InterPro" id="IPR036116">
    <property type="entry name" value="FN3_sf"/>
</dbReference>
<dbReference type="FunFam" id="2.60.40.10:FF:000107">
    <property type="entry name" value="Myosin, light chain kinase a"/>
    <property type="match status" value="1"/>
</dbReference>
<feature type="domain" description="Fibronectin type-III" evidence="6">
    <location>
        <begin position="142"/>
        <end position="236"/>
    </location>
</feature>
<dbReference type="SMART" id="SM00409">
    <property type="entry name" value="IG"/>
    <property type="match status" value="2"/>
</dbReference>
<dbReference type="Proteomes" id="UP000054047">
    <property type="component" value="Unassembled WGS sequence"/>
</dbReference>
<dbReference type="InterPro" id="IPR036179">
    <property type="entry name" value="Ig-like_dom_sf"/>
</dbReference>
<dbReference type="GO" id="GO:0031672">
    <property type="term" value="C:A band"/>
    <property type="evidence" value="ECO:0007669"/>
    <property type="project" value="UniProtKB-SubCell"/>
</dbReference>